<dbReference type="EMBL" id="JAELVM010000001">
    <property type="protein sequence ID" value="MBL1221202.1"/>
    <property type="molecule type" value="Genomic_DNA"/>
</dbReference>
<comment type="caution">
    <text evidence="1">The sequence shown here is derived from an EMBL/GenBank/DDBJ whole genome shotgun (WGS) entry which is preliminary data.</text>
</comment>
<reference evidence="1 2" key="1">
    <citation type="submission" date="2020-12" db="EMBL/GenBank/DDBJ databases">
        <title>Chryseobacterium endoalhailicus sp. nov., isolated from seed of leguminous plant.</title>
        <authorList>
            <person name="Zhang X."/>
        </authorList>
    </citation>
    <scope>NUCLEOTIDE SEQUENCE [LARGE SCALE GENOMIC DNA]</scope>
    <source>
        <strain evidence="1 2">L7</strain>
    </source>
</reference>
<accession>A0ABS1QFY2</accession>
<organism evidence="1 2">
    <name type="scientific">Chryseobacterium endalhagicum</name>
    <dbReference type="NCBI Taxonomy" id="2797638"/>
    <lineage>
        <taxon>Bacteria</taxon>
        <taxon>Pseudomonadati</taxon>
        <taxon>Bacteroidota</taxon>
        <taxon>Flavobacteriia</taxon>
        <taxon>Flavobacteriales</taxon>
        <taxon>Weeksellaceae</taxon>
        <taxon>Chryseobacterium group</taxon>
        <taxon>Chryseobacterium</taxon>
    </lineage>
</organism>
<dbReference type="SUPFAM" id="SSF52266">
    <property type="entry name" value="SGNH hydrolase"/>
    <property type="match status" value="1"/>
</dbReference>
<dbReference type="GO" id="GO:0016787">
    <property type="term" value="F:hydrolase activity"/>
    <property type="evidence" value="ECO:0007669"/>
    <property type="project" value="UniProtKB-KW"/>
</dbReference>
<evidence type="ECO:0000313" key="2">
    <source>
        <dbReference type="Proteomes" id="UP000661696"/>
    </source>
</evidence>
<protein>
    <submittedName>
        <fullName evidence="1">SGNH/GDSL hydrolase family protein</fullName>
    </submittedName>
</protein>
<proteinExistence type="predicted"/>
<dbReference type="Proteomes" id="UP000661696">
    <property type="component" value="Unassembled WGS sequence"/>
</dbReference>
<dbReference type="Gene3D" id="3.40.50.1110">
    <property type="entry name" value="SGNH hydrolase"/>
    <property type="match status" value="1"/>
</dbReference>
<gene>
    <name evidence="1" type="ORF">JET18_10150</name>
</gene>
<name>A0ABS1QFY2_9FLAO</name>
<keyword evidence="1" id="KW-0378">Hydrolase</keyword>
<sequence>MRKVFFALLFVSCTKHGKLEDMNNVTFPEYKEITSRTTGSITYKVLVIGNSITTHPIAEDIGWKYESGMAASRLENDYVHLLFDKLNKQKGNIILRYANYSFIERNPDQIDFNAKKIKDLKMFEPDVLIYQLGDNVSAENAEIFKNTSVELVKVIAPKKTIVLSPFFKTKVNFADMKKIAKQTNSTFIDMDAVSDNPLSKAKNDISNKNNASIWKSEGIGLHPGDKGMEQISELILQAL</sequence>
<dbReference type="InterPro" id="IPR036514">
    <property type="entry name" value="SGNH_hydro_sf"/>
</dbReference>
<evidence type="ECO:0000313" key="1">
    <source>
        <dbReference type="EMBL" id="MBL1221202.1"/>
    </source>
</evidence>
<dbReference type="CDD" id="cd00229">
    <property type="entry name" value="SGNH_hydrolase"/>
    <property type="match status" value="1"/>
</dbReference>
<keyword evidence="2" id="KW-1185">Reference proteome</keyword>
<dbReference type="RefSeq" id="WP_202090618.1">
    <property type="nucleotide sequence ID" value="NZ_JAELVM010000001.1"/>
</dbReference>